<organism evidence="1 2">
    <name type="scientific">Rhabditophanes sp. KR3021</name>
    <dbReference type="NCBI Taxonomy" id="114890"/>
    <lineage>
        <taxon>Eukaryota</taxon>
        <taxon>Metazoa</taxon>
        <taxon>Ecdysozoa</taxon>
        <taxon>Nematoda</taxon>
        <taxon>Chromadorea</taxon>
        <taxon>Rhabditida</taxon>
        <taxon>Tylenchina</taxon>
        <taxon>Panagrolaimomorpha</taxon>
        <taxon>Strongyloidoidea</taxon>
        <taxon>Alloionematidae</taxon>
        <taxon>Rhabditophanes</taxon>
    </lineage>
</organism>
<protein>
    <submittedName>
        <fullName evidence="2">Ubiquitin-like domain-containing protein</fullName>
    </submittedName>
</protein>
<proteinExistence type="predicted"/>
<dbReference type="WBParaSite" id="RSKR_0000431400.1">
    <property type="protein sequence ID" value="RSKR_0000431400.1"/>
    <property type="gene ID" value="RSKR_0000431400"/>
</dbReference>
<evidence type="ECO:0000313" key="2">
    <source>
        <dbReference type="WBParaSite" id="RSKR_0000431400.1"/>
    </source>
</evidence>
<dbReference type="Proteomes" id="UP000095286">
    <property type="component" value="Unplaced"/>
</dbReference>
<evidence type="ECO:0000313" key="1">
    <source>
        <dbReference type="Proteomes" id="UP000095286"/>
    </source>
</evidence>
<reference evidence="2" key="1">
    <citation type="submission" date="2016-11" db="UniProtKB">
        <authorList>
            <consortium name="WormBaseParasite"/>
        </authorList>
    </citation>
    <scope>IDENTIFICATION</scope>
    <source>
        <strain evidence="2">KR3021</strain>
    </source>
</reference>
<sequence length="408" mass="44649">MASEVENNGFSLGATAEFTIRSSVNNCGDQLVNCPVDWTVLQLKEHLKTILPSNPDVPVQKLIYSGKCLEDGETLKQILLKSQQYMQDDPAEVGSRVYVHDNQPKVIHLVLPVAEQPTPTTGQSSEDAARVGRNGNARQTTSNTVPPNAQTFSGGSTSYATITNFDPMNPYHVYYQNYFNYIMMYQNAYLQHMQTAQNDGNAEFVFPNIAGQMPQAAFNNIGNNNNNNEAAAPQAQPNEEVGFNGGVALSAIRIAMLVVVLFSYVSLERFGVVFGVGLVMYLIKWHRDRTEAHVVAAAAAERERNAPQPAETVVNEVQVQPAVPDNEIANGHDAGEETVVETPTSSLNNESIGTNQEVLPTIITEEVLPPVSIVRHVFNTVNGVMSSFIYSLVPEDPNRINANANRNN</sequence>
<accession>A0AC35TU55</accession>
<name>A0AC35TU55_9BILA</name>